<evidence type="ECO:0000313" key="2">
    <source>
        <dbReference type="EMBL" id="MBW0526303.1"/>
    </source>
</evidence>
<gene>
    <name evidence="2" type="ORF">O181_066018</name>
</gene>
<dbReference type="AlphaFoldDB" id="A0A9Q3EWC7"/>
<organism evidence="2 3">
    <name type="scientific">Austropuccinia psidii MF-1</name>
    <dbReference type="NCBI Taxonomy" id="1389203"/>
    <lineage>
        <taxon>Eukaryota</taxon>
        <taxon>Fungi</taxon>
        <taxon>Dikarya</taxon>
        <taxon>Basidiomycota</taxon>
        <taxon>Pucciniomycotina</taxon>
        <taxon>Pucciniomycetes</taxon>
        <taxon>Pucciniales</taxon>
        <taxon>Sphaerophragmiaceae</taxon>
        <taxon>Austropuccinia</taxon>
    </lineage>
</organism>
<proteinExistence type="predicted"/>
<name>A0A9Q3EWC7_9BASI</name>
<evidence type="ECO:0000256" key="1">
    <source>
        <dbReference type="SAM" id="MobiDB-lite"/>
    </source>
</evidence>
<comment type="caution">
    <text evidence="2">The sequence shown here is derived from an EMBL/GenBank/DDBJ whole genome shotgun (WGS) entry which is preliminary data.</text>
</comment>
<sequence>MELTIIHASNQKYNRVAQKKKEVIKEEAPVAPNSKPKVNKPLQEGKKNWKKPYSPSYKIQIIQKDAIKNVFNMARTLIKFKGKEEQRMKRPSFPKKECCVLRFEILDQELKVVS</sequence>
<protein>
    <submittedName>
        <fullName evidence="2">Uncharacterized protein</fullName>
    </submittedName>
</protein>
<evidence type="ECO:0000313" key="3">
    <source>
        <dbReference type="Proteomes" id="UP000765509"/>
    </source>
</evidence>
<feature type="region of interest" description="Disordered" evidence="1">
    <location>
        <begin position="27"/>
        <end position="49"/>
    </location>
</feature>
<reference evidence="2" key="1">
    <citation type="submission" date="2021-03" db="EMBL/GenBank/DDBJ databases">
        <title>Draft genome sequence of rust myrtle Austropuccinia psidii MF-1, a brazilian biotype.</title>
        <authorList>
            <person name="Quecine M.C."/>
            <person name="Pachon D.M.R."/>
            <person name="Bonatelli M.L."/>
            <person name="Correr F.H."/>
            <person name="Franceschini L.M."/>
            <person name="Leite T.F."/>
            <person name="Margarido G.R.A."/>
            <person name="Almeida C.A."/>
            <person name="Ferrarezi J.A."/>
            <person name="Labate C.A."/>
        </authorList>
    </citation>
    <scope>NUCLEOTIDE SEQUENCE</scope>
    <source>
        <strain evidence="2">MF-1</strain>
    </source>
</reference>
<dbReference type="EMBL" id="AVOT02032550">
    <property type="protein sequence ID" value="MBW0526303.1"/>
    <property type="molecule type" value="Genomic_DNA"/>
</dbReference>
<accession>A0A9Q3EWC7</accession>
<dbReference type="Proteomes" id="UP000765509">
    <property type="component" value="Unassembled WGS sequence"/>
</dbReference>
<keyword evidence="3" id="KW-1185">Reference proteome</keyword>